<evidence type="ECO:0000313" key="3">
    <source>
        <dbReference type="Proteomes" id="UP000824264"/>
    </source>
</evidence>
<organism evidence="2 3">
    <name type="scientific">Candidatus Bilophila faecipullorum</name>
    <dbReference type="NCBI Taxonomy" id="2838482"/>
    <lineage>
        <taxon>Bacteria</taxon>
        <taxon>Pseudomonadati</taxon>
        <taxon>Thermodesulfobacteriota</taxon>
        <taxon>Desulfovibrionia</taxon>
        <taxon>Desulfovibrionales</taxon>
        <taxon>Desulfovibrionaceae</taxon>
        <taxon>Bilophila</taxon>
    </lineage>
</organism>
<dbReference type="AlphaFoldDB" id="A0A9D1QX88"/>
<sequence>MNTDIRLSVGFWQHPKAKKTVRRLGLEGIRSLQILWAWAAVNRPDGNLSGMDWEDVELAADWQGEERKFFDTCLGMWIDESPHGYALHDWQEHNPWVAEAEVRGGQSRMAKLAQVNREAYDECLRRGFEGLSQEEYQRWKSWRRAHNEPQPGDSTGPDLPPLCDRTATAERPPAKPSAPSPSPNPEEEIQECVFAGAREEAPVRDASRLSGNEAAPSLQPSLAFQEFFDAYPERHRGGRLEAQAEWGALAATRALPGLPRLLDALGQWEDSEAWKRQGGRYVPSAANFLKREYWLRKPPELEERGGNGERDRPRANTVAQQQTRDNDDMAKMLLQARRAKHAQSELHASIAGQSGPALPAGR</sequence>
<proteinExistence type="predicted"/>
<reference evidence="2" key="1">
    <citation type="journal article" date="2021" name="PeerJ">
        <title>Extensive microbial diversity within the chicken gut microbiome revealed by metagenomics and culture.</title>
        <authorList>
            <person name="Gilroy R."/>
            <person name="Ravi A."/>
            <person name="Getino M."/>
            <person name="Pursley I."/>
            <person name="Horton D.L."/>
            <person name="Alikhan N.F."/>
            <person name="Baker D."/>
            <person name="Gharbi K."/>
            <person name="Hall N."/>
            <person name="Watson M."/>
            <person name="Adriaenssens E.M."/>
            <person name="Foster-Nyarko E."/>
            <person name="Jarju S."/>
            <person name="Secka A."/>
            <person name="Antonio M."/>
            <person name="Oren A."/>
            <person name="Chaudhuri R.R."/>
            <person name="La Ragione R."/>
            <person name="Hildebrand F."/>
            <person name="Pallen M.J."/>
        </authorList>
    </citation>
    <scope>NUCLEOTIDE SEQUENCE</scope>
    <source>
        <strain evidence="2">ChiSxjej5B17-1746</strain>
    </source>
</reference>
<protein>
    <submittedName>
        <fullName evidence="2">Uncharacterized protein</fullName>
    </submittedName>
</protein>
<name>A0A9D1QX88_9BACT</name>
<feature type="compositionally biased region" description="Basic and acidic residues" evidence="1">
    <location>
        <begin position="300"/>
        <end position="314"/>
    </location>
</feature>
<feature type="region of interest" description="Disordered" evidence="1">
    <location>
        <begin position="145"/>
        <end position="188"/>
    </location>
</feature>
<reference evidence="2" key="2">
    <citation type="submission" date="2021-04" db="EMBL/GenBank/DDBJ databases">
        <authorList>
            <person name="Gilroy R."/>
        </authorList>
    </citation>
    <scope>NUCLEOTIDE SEQUENCE</scope>
    <source>
        <strain evidence="2">ChiSxjej5B17-1746</strain>
    </source>
</reference>
<feature type="compositionally biased region" description="Pro residues" evidence="1">
    <location>
        <begin position="174"/>
        <end position="184"/>
    </location>
</feature>
<feature type="region of interest" description="Disordered" evidence="1">
    <location>
        <begin position="300"/>
        <end position="362"/>
    </location>
</feature>
<comment type="caution">
    <text evidence="2">The sequence shown here is derived from an EMBL/GenBank/DDBJ whole genome shotgun (WGS) entry which is preliminary data.</text>
</comment>
<dbReference type="Proteomes" id="UP000824264">
    <property type="component" value="Unassembled WGS sequence"/>
</dbReference>
<gene>
    <name evidence="2" type="ORF">H9874_00265</name>
</gene>
<evidence type="ECO:0000256" key="1">
    <source>
        <dbReference type="SAM" id="MobiDB-lite"/>
    </source>
</evidence>
<accession>A0A9D1QX88</accession>
<dbReference type="EMBL" id="DXGI01000011">
    <property type="protein sequence ID" value="HIW77568.1"/>
    <property type="molecule type" value="Genomic_DNA"/>
</dbReference>
<evidence type="ECO:0000313" key="2">
    <source>
        <dbReference type="EMBL" id="HIW77568.1"/>
    </source>
</evidence>